<feature type="non-terminal residue" evidence="10">
    <location>
        <position position="700"/>
    </location>
</feature>
<dbReference type="GO" id="GO:0016055">
    <property type="term" value="P:Wnt signaling pathway"/>
    <property type="evidence" value="ECO:0007669"/>
    <property type="project" value="UniProtKB-KW"/>
</dbReference>
<protein>
    <recommendedName>
        <fullName evidence="8">APC membrane recruitment protein 2</fullName>
    </recommendedName>
    <alternativeName>
        <fullName evidence="9">Protein FAM123A</fullName>
    </alternativeName>
</protein>
<organism evidence="10 11">
    <name type="scientific">Polypterus senegalus</name>
    <name type="common">Senegal bichir</name>
    <dbReference type="NCBI Taxonomy" id="55291"/>
    <lineage>
        <taxon>Eukaryota</taxon>
        <taxon>Metazoa</taxon>
        <taxon>Chordata</taxon>
        <taxon>Craniata</taxon>
        <taxon>Vertebrata</taxon>
        <taxon>Euteleostomi</taxon>
        <taxon>Actinopterygii</taxon>
        <taxon>Polypteriformes</taxon>
        <taxon>Polypteridae</taxon>
        <taxon>Polypterus</taxon>
    </lineage>
</organism>
<dbReference type="PANTHER" id="PTHR22237:SF1">
    <property type="entry name" value="APC MEMBRANE RECRUITMENT PROTEIN 2"/>
    <property type="match status" value="1"/>
</dbReference>
<comment type="similarity">
    <text evidence="2">Belongs to the Amer family.</text>
</comment>
<dbReference type="OrthoDB" id="9943219at2759"/>
<evidence type="ECO:0000313" key="11">
    <source>
        <dbReference type="Proteomes" id="UP000886611"/>
    </source>
</evidence>
<evidence type="ECO:0000256" key="1">
    <source>
        <dbReference type="ARBA" id="ARBA00004202"/>
    </source>
</evidence>
<dbReference type="GO" id="GO:0008013">
    <property type="term" value="F:beta-catenin binding"/>
    <property type="evidence" value="ECO:0007669"/>
    <property type="project" value="TreeGrafter"/>
</dbReference>
<dbReference type="RefSeq" id="XP_039601405.1">
    <property type="nucleotide sequence ID" value="XM_039745471.1"/>
</dbReference>
<evidence type="ECO:0000256" key="3">
    <source>
        <dbReference type="ARBA" id="ARBA00022475"/>
    </source>
</evidence>
<evidence type="ECO:0000256" key="2">
    <source>
        <dbReference type="ARBA" id="ARBA00007750"/>
    </source>
</evidence>
<accession>A0A8X7WWY6</accession>
<dbReference type="Pfam" id="PF09422">
    <property type="entry name" value="AMER"/>
    <property type="match status" value="1"/>
</dbReference>
<comment type="function">
    <text evidence="7">Negative regulator of the canonical Wnt signaling pathway involved in neuroectodermal patterning. Acts by specifically binding phosphatidylinositol 4,5-bisphosphate (PtdIns(4,5)P2), translocating to the cell membrane and interacting with key regulators of the canonical Wnt signaling pathway, such as components of the beta-catenin destruction complex.</text>
</comment>
<feature type="non-terminal residue" evidence="10">
    <location>
        <position position="1"/>
    </location>
</feature>
<evidence type="ECO:0000256" key="4">
    <source>
        <dbReference type="ARBA" id="ARBA00022687"/>
    </source>
</evidence>
<dbReference type="InterPro" id="IPR019003">
    <property type="entry name" value="AMER"/>
</dbReference>
<keyword evidence="5" id="KW-0446">Lipid-binding</keyword>
<sequence length="700" mass="74812">METSRRSSEAASEKASIRLLRGSAEEKQAGAATAADMDLHCECSEPPLTEPPPSGKINKAAFKLFRKRKAGSTVPSIFGMKSKGETKSSGKAGLVRSRTHDGLAEAVLEGSRKEESSSNDHLNITLCAKAVSGPVEAAGGPVSKSLSFFSILKKNGKAESSRGENAEPKASSKQKKGLKGLLNNMRWHKKEKNSKEERGEASDPPLDAPCPVSLTSSLEFIKEEVQQVPESEPELNTNKDVEDAVLIVPSEEPQAASTGDATEKTAESEGILPDLYKDADEQEGGDVAESEEESQGQVEASKVARPEVEDLPEVITSQLSEVSLMPNPQCSGSSSPEIVPCSPVPTTTITPPELSGIDPPAEQCIDRICSMFTDVTSLKSFDSLTGCGDIIADHEEEAGSGNGISNSGASLEKALHLKSKVKFPPKKTQSSGVVTYQGGGEEMATPDEADEADLQRFWDILPQSKERVNEMKKEGTPEVQSKIREKEKSEKSVEGAANSSVMKSLGLSKIPISGNSRVSKTHKDGERNKERDMQECVPNSDEGYWDSTTPGPEDESGSSRFVPKDSLPRDSYSGDALFDLYGDPDESLPGVVSDEDVTSTSMSGPKLTPSSESTFRSLKGSTSLPRDSKIPVSVKQIPSHSASQGALAPNLTSTGHHQAAKSDQPRTKIPVARVLVKRTSNKPSASLIAKHAAYHDHFKK</sequence>
<dbReference type="GO" id="GO:0005886">
    <property type="term" value="C:plasma membrane"/>
    <property type="evidence" value="ECO:0007669"/>
    <property type="project" value="UniProtKB-SubCell"/>
</dbReference>
<proteinExistence type="inferred from homology"/>
<dbReference type="EMBL" id="JAATIS010008602">
    <property type="protein sequence ID" value="KAG2457056.1"/>
    <property type="molecule type" value="Genomic_DNA"/>
</dbReference>
<dbReference type="GO" id="GO:0060828">
    <property type="term" value="P:regulation of canonical Wnt signaling pathway"/>
    <property type="evidence" value="ECO:0007669"/>
    <property type="project" value="TreeGrafter"/>
</dbReference>
<keyword evidence="11" id="KW-1185">Reference proteome</keyword>
<name>A0A8X7WWY6_POLSE</name>
<keyword evidence="3" id="KW-1003">Cell membrane</keyword>
<dbReference type="GO" id="GO:0005546">
    <property type="term" value="F:phosphatidylinositol-4,5-bisphosphate binding"/>
    <property type="evidence" value="ECO:0007669"/>
    <property type="project" value="TreeGrafter"/>
</dbReference>
<dbReference type="PANTHER" id="PTHR22237">
    <property type="entry name" value="APC MEMBRANE RECRUITMENT PROTEIN 2-RELATED"/>
    <property type="match status" value="1"/>
</dbReference>
<evidence type="ECO:0000256" key="6">
    <source>
        <dbReference type="ARBA" id="ARBA00023136"/>
    </source>
</evidence>
<evidence type="ECO:0000256" key="7">
    <source>
        <dbReference type="ARBA" id="ARBA00037665"/>
    </source>
</evidence>
<reference evidence="10 11" key="1">
    <citation type="journal article" date="2021" name="Cell">
        <title>Tracing the genetic footprints of vertebrate landing in non-teleost ray-finned fishes.</title>
        <authorList>
            <person name="Bi X."/>
            <person name="Wang K."/>
            <person name="Yang L."/>
            <person name="Pan H."/>
            <person name="Jiang H."/>
            <person name="Wei Q."/>
            <person name="Fang M."/>
            <person name="Yu H."/>
            <person name="Zhu C."/>
            <person name="Cai Y."/>
            <person name="He Y."/>
            <person name="Gan X."/>
            <person name="Zeng H."/>
            <person name="Yu D."/>
            <person name="Zhu Y."/>
            <person name="Jiang H."/>
            <person name="Qiu Q."/>
            <person name="Yang H."/>
            <person name="Zhang Y.E."/>
            <person name="Wang W."/>
            <person name="Zhu M."/>
            <person name="He S."/>
            <person name="Zhang G."/>
        </authorList>
    </citation>
    <scope>NUCLEOTIDE SEQUENCE [LARGE SCALE GENOMIC DNA]</scope>
    <source>
        <strain evidence="10">Bchr_013</strain>
    </source>
</reference>
<evidence type="ECO:0000256" key="8">
    <source>
        <dbReference type="ARBA" id="ARBA00039511"/>
    </source>
</evidence>
<evidence type="ECO:0000256" key="9">
    <source>
        <dbReference type="ARBA" id="ARBA00042108"/>
    </source>
</evidence>
<gene>
    <name evidence="10" type="primary">Amer2</name>
    <name evidence="10" type="ORF">GTO96_0013687</name>
</gene>
<comment type="caution">
    <text evidence="10">The sequence shown here is derived from an EMBL/GenBank/DDBJ whole genome shotgun (WGS) entry which is preliminary data.</text>
</comment>
<dbReference type="GeneID" id="120523826"/>
<evidence type="ECO:0000313" key="10">
    <source>
        <dbReference type="EMBL" id="KAG2457056.1"/>
    </source>
</evidence>
<keyword evidence="4" id="KW-0879">Wnt signaling pathway</keyword>
<evidence type="ECO:0000256" key="5">
    <source>
        <dbReference type="ARBA" id="ARBA00023121"/>
    </source>
</evidence>
<comment type="subcellular location">
    <subcellularLocation>
        <location evidence="1">Cell membrane</location>
        <topology evidence="1">Peripheral membrane protein</topology>
    </subcellularLocation>
</comment>
<keyword evidence="6" id="KW-0472">Membrane</keyword>
<dbReference type="AlphaFoldDB" id="A0A8X7WWY6"/>
<dbReference type="Proteomes" id="UP000886611">
    <property type="component" value="Unassembled WGS sequence"/>
</dbReference>